<evidence type="ECO:0000313" key="2">
    <source>
        <dbReference type="EMBL" id="EEF57511.1"/>
    </source>
</evidence>
<reference evidence="2 3" key="1">
    <citation type="journal article" date="2011" name="J. Bacteriol.">
        <title>Genome sequence of 'Pedosphaera parvula' Ellin514, an aerobic Verrucomicrobial isolate from pasture soil.</title>
        <authorList>
            <person name="Kant R."/>
            <person name="van Passel M.W."/>
            <person name="Sangwan P."/>
            <person name="Palva A."/>
            <person name="Lucas S."/>
            <person name="Copeland A."/>
            <person name="Lapidus A."/>
            <person name="Glavina Del Rio T."/>
            <person name="Dalin E."/>
            <person name="Tice H."/>
            <person name="Bruce D."/>
            <person name="Goodwin L."/>
            <person name="Pitluck S."/>
            <person name="Chertkov O."/>
            <person name="Larimer F.W."/>
            <person name="Land M.L."/>
            <person name="Hauser L."/>
            <person name="Brettin T.S."/>
            <person name="Detter J.C."/>
            <person name="Han S."/>
            <person name="de Vos W.M."/>
            <person name="Janssen P.H."/>
            <person name="Smidt H."/>
        </authorList>
    </citation>
    <scope>NUCLEOTIDE SEQUENCE [LARGE SCALE GENOMIC DNA]</scope>
    <source>
        <strain evidence="2 3">Ellin514</strain>
    </source>
</reference>
<protein>
    <submittedName>
        <fullName evidence="2">Uncharacterized protein</fullName>
    </submittedName>
</protein>
<name>B9XRP0_PEDPL</name>
<proteinExistence type="predicted"/>
<sequence precursor="true">MNVTRALIWGILGGVFFGLAMFLVMAAISPDLPDGSVRYAILVWYTVHRPILPLLNHLQHFYQAVALFVGYWTVIAVFVALVVWRFRTWRVRHRTHGT</sequence>
<dbReference type="AlphaFoldDB" id="B9XRP0"/>
<keyword evidence="3" id="KW-1185">Reference proteome</keyword>
<keyword evidence="1" id="KW-1133">Transmembrane helix</keyword>
<feature type="transmembrane region" description="Helical" evidence="1">
    <location>
        <begin position="7"/>
        <end position="28"/>
    </location>
</feature>
<organism evidence="2 3">
    <name type="scientific">Pedosphaera parvula (strain Ellin514)</name>
    <dbReference type="NCBI Taxonomy" id="320771"/>
    <lineage>
        <taxon>Bacteria</taxon>
        <taxon>Pseudomonadati</taxon>
        <taxon>Verrucomicrobiota</taxon>
        <taxon>Pedosphaerae</taxon>
        <taxon>Pedosphaerales</taxon>
        <taxon>Pedosphaeraceae</taxon>
        <taxon>Pedosphaera</taxon>
    </lineage>
</organism>
<accession>B9XRP0</accession>
<evidence type="ECO:0000313" key="3">
    <source>
        <dbReference type="Proteomes" id="UP000003688"/>
    </source>
</evidence>
<dbReference type="STRING" id="320771.Cflav_PD0442"/>
<dbReference type="Proteomes" id="UP000003688">
    <property type="component" value="Unassembled WGS sequence"/>
</dbReference>
<keyword evidence="1" id="KW-0472">Membrane</keyword>
<comment type="caution">
    <text evidence="2">The sequence shown here is derived from an EMBL/GenBank/DDBJ whole genome shotgun (WGS) entry which is preliminary data.</text>
</comment>
<keyword evidence="1" id="KW-0812">Transmembrane</keyword>
<evidence type="ECO:0000256" key="1">
    <source>
        <dbReference type="SAM" id="Phobius"/>
    </source>
</evidence>
<gene>
    <name evidence="2" type="ORF">Cflav_PD0442</name>
</gene>
<dbReference type="EMBL" id="ABOX02000066">
    <property type="protein sequence ID" value="EEF57511.1"/>
    <property type="molecule type" value="Genomic_DNA"/>
</dbReference>
<feature type="transmembrane region" description="Helical" evidence="1">
    <location>
        <begin position="61"/>
        <end position="84"/>
    </location>
</feature>